<dbReference type="PROSITE" id="PS50181">
    <property type="entry name" value="FBOX"/>
    <property type="match status" value="1"/>
</dbReference>
<reference evidence="2" key="1">
    <citation type="submission" date="2016-06" db="EMBL/GenBank/DDBJ databases">
        <title>Draft Genome sequence of the fungus Inonotus baumii.</title>
        <authorList>
            <person name="Zhu H."/>
            <person name="Lin W."/>
        </authorList>
    </citation>
    <scope>NUCLEOTIDE SEQUENCE</scope>
    <source>
        <strain evidence="2">821</strain>
    </source>
</reference>
<dbReference type="Pfam" id="PF12937">
    <property type="entry name" value="F-box-like"/>
    <property type="match status" value="1"/>
</dbReference>
<keyword evidence="3" id="KW-1185">Reference proteome</keyword>
<dbReference type="InterPro" id="IPR036047">
    <property type="entry name" value="F-box-like_dom_sf"/>
</dbReference>
<name>A0A9Q5HXJ8_SANBA</name>
<accession>A0A9Q5HXJ8</accession>
<protein>
    <recommendedName>
        <fullName evidence="1">F-box domain-containing protein</fullName>
    </recommendedName>
</protein>
<dbReference type="SUPFAM" id="SSF81383">
    <property type="entry name" value="F-box domain"/>
    <property type="match status" value="1"/>
</dbReference>
<dbReference type="Gene3D" id="1.20.1280.50">
    <property type="match status" value="1"/>
</dbReference>
<dbReference type="AlphaFoldDB" id="A0A9Q5HXJ8"/>
<dbReference type="SUPFAM" id="SSF52047">
    <property type="entry name" value="RNI-like"/>
    <property type="match status" value="1"/>
</dbReference>
<dbReference type="Proteomes" id="UP000757232">
    <property type="component" value="Unassembled WGS sequence"/>
</dbReference>
<comment type="caution">
    <text evidence="2">The sequence shown here is derived from an EMBL/GenBank/DDBJ whole genome shotgun (WGS) entry which is preliminary data.</text>
</comment>
<proteinExistence type="predicted"/>
<sequence length="533" mass="59561">MPNNSGCAGTASTPAPIKSHTLSHSLSLSAIVYHNANPMRSNMVNPFLDVEDELSGALDRFRHAADGLWRVIDKCASTLQKIDVEDYPDPFKTLGFLRATAHHFYSTLSDSQTAIDKMLGPSKKALKPLQSHIDSSAMKYGLNRLPTELLPRIFLDATSDMKSTIALSHVSKQFRSIVNRSPAIWRRIRLSSKWDREQILAIAERSAFLSLKAIIWPQKGVSGKGLDSATAIFSFHSCLEELSINYLSMEAAEEVRRRLGFLHFPSLQVLSSRKSDVLALQHPQQIFEMPLLHTLDADFLPHNSMARNLVKLSLNLREVMALANLLDVLSSASALQDLSVCVELRTEDAEQEVPDHKPVRLPGLVKLSLGFLKVSMRSASIVARKIRSSSLQTLVLLNEAHSPMRTTNDGPFQDILQSNPSFTELELPPFTSIDLCHIPPQVEVLVLPYEGYAEYALVRFNCVGTVSSHQIRLIRFRGFRRSGNPSRLRDCVYHIRAVLLDSGLNAVQFEFQDCPKCRNGSFNLEDAYLAFLD</sequence>
<evidence type="ECO:0000259" key="1">
    <source>
        <dbReference type="PROSITE" id="PS50181"/>
    </source>
</evidence>
<evidence type="ECO:0000313" key="2">
    <source>
        <dbReference type="EMBL" id="OCB87865.1"/>
    </source>
</evidence>
<dbReference type="InterPro" id="IPR001810">
    <property type="entry name" value="F-box_dom"/>
</dbReference>
<organism evidence="2 3">
    <name type="scientific">Sanghuangporus baumii</name>
    <name type="common">Phellinus baumii</name>
    <dbReference type="NCBI Taxonomy" id="108892"/>
    <lineage>
        <taxon>Eukaryota</taxon>
        <taxon>Fungi</taxon>
        <taxon>Dikarya</taxon>
        <taxon>Basidiomycota</taxon>
        <taxon>Agaricomycotina</taxon>
        <taxon>Agaricomycetes</taxon>
        <taxon>Hymenochaetales</taxon>
        <taxon>Hymenochaetaceae</taxon>
        <taxon>Sanghuangporus</taxon>
    </lineage>
</organism>
<feature type="domain" description="F-box" evidence="1">
    <location>
        <begin position="139"/>
        <end position="188"/>
    </location>
</feature>
<dbReference type="EMBL" id="LNZH02000187">
    <property type="protein sequence ID" value="OCB87865.1"/>
    <property type="molecule type" value="Genomic_DNA"/>
</dbReference>
<evidence type="ECO:0000313" key="3">
    <source>
        <dbReference type="Proteomes" id="UP000757232"/>
    </source>
</evidence>
<gene>
    <name evidence="2" type="ORF">A7U60_g4999</name>
</gene>